<protein>
    <recommendedName>
        <fullName evidence="1">Endoribonuclease YicC-like N-terminal domain-containing protein</fullName>
    </recommendedName>
</protein>
<dbReference type="EMBL" id="JXLB01000002">
    <property type="protein sequence ID" value="OJG83756.1"/>
    <property type="molecule type" value="Genomic_DNA"/>
</dbReference>
<dbReference type="InterPro" id="IPR013527">
    <property type="entry name" value="YicC-like_N"/>
</dbReference>
<dbReference type="AlphaFoldDB" id="A0A1L8WRW2"/>
<evidence type="ECO:0000259" key="1">
    <source>
        <dbReference type="Pfam" id="PF03755"/>
    </source>
</evidence>
<feature type="domain" description="Endoribonuclease YicC-like N-terminal" evidence="1">
    <location>
        <begin position="3"/>
        <end position="36"/>
    </location>
</feature>
<accession>A0A1L8WRW2</accession>
<gene>
    <name evidence="2" type="ORF">RV14_GL000990</name>
</gene>
<keyword evidence="3" id="KW-1185">Reference proteome</keyword>
<evidence type="ECO:0000313" key="2">
    <source>
        <dbReference type="EMBL" id="OJG83756.1"/>
    </source>
</evidence>
<sequence length="40" mass="4773">MKKSMTDFSKATRVTEDYQLEIEIKSANQRFLDIQMLEFS</sequence>
<dbReference type="Pfam" id="PF03755">
    <property type="entry name" value="YicC-like_N"/>
    <property type="match status" value="1"/>
</dbReference>
<proteinExistence type="predicted"/>
<name>A0A1L8WRW2_9ENTE</name>
<comment type="caution">
    <text evidence="2">The sequence shown here is derived from an EMBL/GenBank/DDBJ whole genome shotgun (WGS) entry which is preliminary data.</text>
</comment>
<evidence type="ECO:0000313" key="3">
    <source>
        <dbReference type="Proteomes" id="UP000182152"/>
    </source>
</evidence>
<reference evidence="2 3" key="1">
    <citation type="submission" date="2014-12" db="EMBL/GenBank/DDBJ databases">
        <title>Draft genome sequences of 29 type strains of Enterococci.</title>
        <authorList>
            <person name="Zhong Z."/>
            <person name="Sun Z."/>
            <person name="Liu W."/>
            <person name="Zhang W."/>
            <person name="Zhang H."/>
        </authorList>
    </citation>
    <scope>NUCLEOTIDE SEQUENCE [LARGE SCALE GENOMIC DNA]</scope>
    <source>
        <strain evidence="2 3">DSM 15687</strain>
    </source>
</reference>
<dbReference type="Proteomes" id="UP000182152">
    <property type="component" value="Unassembled WGS sequence"/>
</dbReference>
<organism evidence="2 3">
    <name type="scientific">Enterococcus ratti</name>
    <dbReference type="NCBI Taxonomy" id="150033"/>
    <lineage>
        <taxon>Bacteria</taxon>
        <taxon>Bacillati</taxon>
        <taxon>Bacillota</taxon>
        <taxon>Bacilli</taxon>
        <taxon>Lactobacillales</taxon>
        <taxon>Enterococcaceae</taxon>
        <taxon>Enterococcus</taxon>
    </lineage>
</organism>